<keyword evidence="2" id="KW-1185">Reference proteome</keyword>
<dbReference type="OrthoDB" id="2112822at2"/>
<dbReference type="Proteomes" id="UP000256329">
    <property type="component" value="Unassembled WGS sequence"/>
</dbReference>
<organism evidence="1 2">
    <name type="scientific">Ammonifex thiophilus</name>
    <dbReference type="NCBI Taxonomy" id="444093"/>
    <lineage>
        <taxon>Bacteria</taxon>
        <taxon>Bacillati</taxon>
        <taxon>Bacillota</taxon>
        <taxon>Clostridia</taxon>
        <taxon>Thermoanaerobacterales</taxon>
        <taxon>Thermoanaerobacteraceae</taxon>
        <taxon>Ammonifex</taxon>
    </lineage>
</organism>
<gene>
    <name evidence="1" type="ORF">DXX99_06395</name>
</gene>
<protein>
    <submittedName>
        <fullName evidence="1">Uncharacterized protein</fullName>
    </submittedName>
</protein>
<comment type="caution">
    <text evidence="1">The sequence shown here is derived from an EMBL/GenBank/DDBJ whole genome shotgun (WGS) entry which is preliminary data.</text>
</comment>
<dbReference type="AlphaFoldDB" id="A0A3D8P4Y0"/>
<evidence type="ECO:0000313" key="2">
    <source>
        <dbReference type="Proteomes" id="UP000256329"/>
    </source>
</evidence>
<evidence type="ECO:0000313" key="1">
    <source>
        <dbReference type="EMBL" id="RDV83024.1"/>
    </source>
</evidence>
<dbReference type="RefSeq" id="WP_115792668.1">
    <property type="nucleotide sequence ID" value="NZ_QSLN01000007.1"/>
</dbReference>
<proteinExistence type="predicted"/>
<reference evidence="1 2" key="1">
    <citation type="submission" date="2018-08" db="EMBL/GenBank/DDBJ databases">
        <title>Form III RuBisCO-mediated autotrophy in Thermodesulfobium bacteria.</title>
        <authorList>
            <person name="Toshchakov S.V."/>
            <person name="Kublanov I.V."/>
            <person name="Frolov E."/>
            <person name="Bonch-Osmolovskaya E.A."/>
            <person name="Tourova T.P."/>
            <person name="Chernych N.A."/>
            <person name="Lebedinsky A.V."/>
        </authorList>
    </citation>
    <scope>NUCLEOTIDE SEQUENCE [LARGE SCALE GENOMIC DNA]</scope>
    <source>
        <strain evidence="1 2">SR</strain>
    </source>
</reference>
<name>A0A3D8P4Y0_9THEO</name>
<sequence>MTSTFKSRAEQIVEAALREKELTEALQRAAEVACRLFGLPKLYFARAIGRRLHHLTYYGEETYLPAVKEPLGHGLYAFLEGAERLEEGAKAELLAALRQVVEFYADKGREAL</sequence>
<dbReference type="EMBL" id="QSLN01000007">
    <property type="protein sequence ID" value="RDV83024.1"/>
    <property type="molecule type" value="Genomic_DNA"/>
</dbReference>
<accession>A0A3D8P4Y0</accession>